<evidence type="ECO:0000313" key="2">
    <source>
        <dbReference type="EMBL" id="MBG6104639.1"/>
    </source>
</evidence>
<feature type="transmembrane region" description="Helical" evidence="1">
    <location>
        <begin position="151"/>
        <end position="172"/>
    </location>
</feature>
<evidence type="ECO:0000256" key="1">
    <source>
        <dbReference type="SAM" id="Phobius"/>
    </source>
</evidence>
<feature type="transmembrane region" description="Helical" evidence="1">
    <location>
        <begin position="178"/>
        <end position="203"/>
    </location>
</feature>
<dbReference type="SUPFAM" id="SSF52540">
    <property type="entry name" value="P-loop containing nucleoside triphosphate hydrolases"/>
    <property type="match status" value="1"/>
</dbReference>
<keyword evidence="1" id="KW-1133">Transmembrane helix</keyword>
<reference evidence="2 3" key="1">
    <citation type="submission" date="2020-11" db="EMBL/GenBank/DDBJ databases">
        <title>Sequencing the genomes of 1000 actinobacteria strains.</title>
        <authorList>
            <person name="Klenk H.-P."/>
        </authorList>
    </citation>
    <scope>NUCLEOTIDE SEQUENCE [LARGE SCALE GENOMIC DNA]</scope>
    <source>
        <strain evidence="2 3">DSM 101695</strain>
    </source>
</reference>
<keyword evidence="1" id="KW-0472">Membrane</keyword>
<dbReference type="InterPro" id="IPR027417">
    <property type="entry name" value="P-loop_NTPase"/>
</dbReference>
<gene>
    <name evidence="2" type="ORF">IW249_005053</name>
</gene>
<feature type="transmembrane region" description="Helical" evidence="1">
    <location>
        <begin position="32"/>
        <end position="49"/>
    </location>
</feature>
<organism evidence="2 3">
    <name type="scientific">Micromonospora vinacea</name>
    <dbReference type="NCBI Taxonomy" id="709878"/>
    <lineage>
        <taxon>Bacteria</taxon>
        <taxon>Bacillati</taxon>
        <taxon>Actinomycetota</taxon>
        <taxon>Actinomycetes</taxon>
        <taxon>Micromonosporales</taxon>
        <taxon>Micromonosporaceae</taxon>
        <taxon>Micromonospora</taxon>
    </lineage>
</organism>
<evidence type="ECO:0000313" key="3">
    <source>
        <dbReference type="Proteomes" id="UP000631791"/>
    </source>
</evidence>
<dbReference type="Proteomes" id="UP000631791">
    <property type="component" value="Unassembled WGS sequence"/>
</dbReference>
<proteinExistence type="predicted"/>
<comment type="caution">
    <text evidence="2">The sequence shown here is derived from an EMBL/GenBank/DDBJ whole genome shotgun (WGS) entry which is preliminary data.</text>
</comment>
<dbReference type="RefSeq" id="WP_196923057.1">
    <property type="nucleotide sequence ID" value="NZ_JADOTY010000001.1"/>
</dbReference>
<dbReference type="EMBL" id="JADOTY010000001">
    <property type="protein sequence ID" value="MBG6104639.1"/>
    <property type="molecule type" value="Genomic_DNA"/>
</dbReference>
<keyword evidence="3" id="KW-1185">Reference proteome</keyword>
<protein>
    <recommendedName>
        <fullName evidence="4">50S ribosome-binding GTPase</fullName>
    </recommendedName>
</protein>
<name>A0ABS0K7P2_9ACTN</name>
<evidence type="ECO:0008006" key="4">
    <source>
        <dbReference type="Google" id="ProtNLM"/>
    </source>
</evidence>
<keyword evidence="1" id="KW-0812">Transmembrane</keyword>
<sequence length="531" mass="58125">MPGLLAIPLVLLALLIVVALYGLVVIILTPYVLYVLSAGFLAGLVLALVETTRTYGGLLDPPRARTPRDQFTAVRPRRSSSRHIDYAWSHYAVWQAGYDLWAVVERCHRHVTRSWTSTWRSLPRLPRYHRRYGHNSSDGAGPDGSTRTRTWTVLLAWPVLALPGAGLAGLTVGVVTGVAVLSVVVVAVFVSIWIFGTTVTAGLRVVDRRWRASWHTQTCCTHCYYLVDLPVFACPTTHPSSAPTGSDRHRALRPGMQGLWRRRCGCGTSLPVRQASAGARLTARCPKCDTPLATSTGRATEIRVAVFGAPDAGKSTLVDAMVAALAARFPPDRCAVVRWRDERGGPRAVGVTLQAHRAPQRVQVFDAPGRGLVDREICANYGYLDNTRNFVFVLDPLSLPRVREQVAGLPPHLVPIVRVAEHDLVDSYEAVVVGMRYRGVDTSRCRLAIVVSKGDLLSLLPGVAPLRAGSTEIERLLVEQGLDGLLMSANRDFGEVRYFLHGQSDPPSPGPLMWLLRGERALRSEVTSALR</sequence>
<accession>A0ABS0K7P2</accession>